<name>A0A1I5WKT2_9RHOB</name>
<feature type="domain" description="Crossover junction endonuclease MUS81-like HHH" evidence="1">
    <location>
        <begin position="15"/>
        <end position="91"/>
    </location>
</feature>
<dbReference type="EMBL" id="FOXA01000049">
    <property type="protein sequence ID" value="SFQ20375.1"/>
    <property type="molecule type" value="Genomic_DNA"/>
</dbReference>
<dbReference type="Gene3D" id="1.10.150.110">
    <property type="entry name" value="DNA polymerase beta, N-terminal domain-like"/>
    <property type="match status" value="1"/>
</dbReference>
<dbReference type="Pfam" id="PF14716">
    <property type="entry name" value="HHH_8"/>
    <property type="match status" value="1"/>
</dbReference>
<evidence type="ECO:0000313" key="3">
    <source>
        <dbReference type="Proteomes" id="UP000199356"/>
    </source>
</evidence>
<sequence length="231" mass="25643">MADDPETTGGRIPDENRRIADRLSEYAALLEQQGEDGFRVRACLEAANRLERLHEPLGEVLRSGGVEALIRLPRVRRGIAAAIAEMLTTGRWRQLDRVKGEFTPESSAPSVSAERSPTVLLGRATSKHSRSWRRHSDLATRASRVSGRAAGSPFLPTWTHSCTGGPKRWRRSWAGACCGPMTDARCSSRKTAWCRAIGAAWRRGSGCVFTSARAKRVLTPPVSRRRDERRR</sequence>
<dbReference type="InterPro" id="IPR010996">
    <property type="entry name" value="HHH_MUS81"/>
</dbReference>
<reference evidence="2 3" key="1">
    <citation type="submission" date="2016-10" db="EMBL/GenBank/DDBJ databases">
        <authorList>
            <person name="de Groot N.N."/>
        </authorList>
    </citation>
    <scope>NUCLEOTIDE SEQUENCE [LARGE SCALE GENOMIC DNA]</scope>
    <source>
        <strain evidence="2 3">DSM 19547</strain>
    </source>
</reference>
<evidence type="ECO:0000259" key="1">
    <source>
        <dbReference type="Pfam" id="PF14716"/>
    </source>
</evidence>
<organism evidence="2 3">
    <name type="scientific">Tranquillimonas alkanivorans</name>
    <dbReference type="NCBI Taxonomy" id="441119"/>
    <lineage>
        <taxon>Bacteria</taxon>
        <taxon>Pseudomonadati</taxon>
        <taxon>Pseudomonadota</taxon>
        <taxon>Alphaproteobacteria</taxon>
        <taxon>Rhodobacterales</taxon>
        <taxon>Roseobacteraceae</taxon>
        <taxon>Tranquillimonas</taxon>
    </lineage>
</organism>
<dbReference type="Proteomes" id="UP000199356">
    <property type="component" value="Unassembled WGS sequence"/>
</dbReference>
<dbReference type="STRING" id="441119.SAMN04488047_14910"/>
<dbReference type="SUPFAM" id="SSF47802">
    <property type="entry name" value="DNA polymerase beta, N-terminal domain-like"/>
    <property type="match status" value="1"/>
</dbReference>
<proteinExistence type="predicted"/>
<dbReference type="InterPro" id="IPR027421">
    <property type="entry name" value="DNA_pol_lamdba_lyase_dom_sf"/>
</dbReference>
<accession>A0A1I5WKT2</accession>
<evidence type="ECO:0000313" key="2">
    <source>
        <dbReference type="EMBL" id="SFQ20375.1"/>
    </source>
</evidence>
<keyword evidence="3" id="KW-1185">Reference proteome</keyword>
<protein>
    <submittedName>
        <fullName evidence="2">Helix-hairpin-helix domain-containing protein</fullName>
    </submittedName>
</protein>
<gene>
    <name evidence="2" type="ORF">SAMN04488047_14910</name>
</gene>
<dbReference type="OrthoDB" id="9808747at2"/>
<dbReference type="AlphaFoldDB" id="A0A1I5WKT2"/>